<dbReference type="InterPro" id="IPR053714">
    <property type="entry name" value="Iso_Racemase_Enz_sf"/>
</dbReference>
<organism evidence="1 2">
    <name type="scientific">Sulfitobacter brevis</name>
    <dbReference type="NCBI Taxonomy" id="74348"/>
    <lineage>
        <taxon>Bacteria</taxon>
        <taxon>Pseudomonadati</taxon>
        <taxon>Pseudomonadota</taxon>
        <taxon>Alphaproteobacteria</taxon>
        <taxon>Rhodobacterales</taxon>
        <taxon>Roseobacteraceae</taxon>
        <taxon>Sulfitobacter</taxon>
    </lineage>
</organism>
<proteinExistence type="predicted"/>
<accession>A0A1I2GLE6</accession>
<evidence type="ECO:0000313" key="1">
    <source>
        <dbReference type="EMBL" id="SFF17411.1"/>
    </source>
</evidence>
<reference evidence="2" key="1">
    <citation type="submission" date="2016-10" db="EMBL/GenBank/DDBJ databases">
        <authorList>
            <person name="Varghese N."/>
            <person name="Submissions S."/>
        </authorList>
    </citation>
    <scope>NUCLEOTIDE SEQUENCE [LARGE SCALE GENOMIC DNA]</scope>
    <source>
        <strain evidence="2">DSM 11443</strain>
    </source>
</reference>
<evidence type="ECO:0000313" key="2">
    <source>
        <dbReference type="Proteomes" id="UP000198977"/>
    </source>
</evidence>
<dbReference type="OrthoDB" id="5465390at2"/>
<dbReference type="EMBL" id="FOMW01000025">
    <property type="protein sequence ID" value="SFF17411.1"/>
    <property type="molecule type" value="Genomic_DNA"/>
</dbReference>
<dbReference type="STRING" id="74348.SAMN04488523_12523"/>
<sequence length="233" mass="24460">MRSTVTAKLGILMLDTRFPRIAGDSGCPDTWNFPVRYRVVEGATPTAIVCEDPEPFVQAFMAAGRELVASGCTGIATTCGFLSLIRPRLAQALGVPVAASALEQVALIQAGLPAGQVVGILTISAQSLTRDHLQAAGVSLDTPVQGTDGSSFSRTILRDLPTLDVDAARADLVRAAAQLVSDHPNVGAIVLECTNMPPYAEAIAQATGRPVHSIVSYLNWFHAALAPPRFSQS</sequence>
<dbReference type="AlphaFoldDB" id="A0A1I2GLE6"/>
<keyword evidence="2" id="KW-1185">Reference proteome</keyword>
<protein>
    <recommendedName>
        <fullName evidence="3">Aspartate/glutamate racemase family protein</fullName>
    </recommendedName>
</protein>
<dbReference type="Proteomes" id="UP000198977">
    <property type="component" value="Unassembled WGS sequence"/>
</dbReference>
<gene>
    <name evidence="1" type="ORF">SAMN04488523_12523</name>
</gene>
<dbReference type="Gene3D" id="3.40.50.12500">
    <property type="match status" value="1"/>
</dbReference>
<dbReference type="NCBIfam" id="NF005679">
    <property type="entry name" value="PRK07475.1"/>
    <property type="match status" value="1"/>
</dbReference>
<dbReference type="RefSeq" id="WP_093925439.1">
    <property type="nucleotide sequence ID" value="NZ_FOMW01000025.1"/>
</dbReference>
<name>A0A1I2GLE6_9RHOB</name>
<evidence type="ECO:0008006" key="3">
    <source>
        <dbReference type="Google" id="ProtNLM"/>
    </source>
</evidence>